<dbReference type="Proteomes" id="UP001321520">
    <property type="component" value="Chromosome"/>
</dbReference>
<feature type="chain" id="PRO_5046644788" description="Sel1 repeat family protein" evidence="1">
    <location>
        <begin position="21"/>
        <end position="727"/>
    </location>
</feature>
<feature type="signal peptide" evidence="1">
    <location>
        <begin position="1"/>
        <end position="20"/>
    </location>
</feature>
<dbReference type="InterPro" id="IPR050767">
    <property type="entry name" value="Sel1_AlgK"/>
</dbReference>
<dbReference type="SMART" id="SM00671">
    <property type="entry name" value="SEL1"/>
    <property type="match status" value="8"/>
</dbReference>
<keyword evidence="1" id="KW-0732">Signal</keyword>
<organism evidence="2 3">
    <name type="scientific">Microbulbifer spongiae</name>
    <dbReference type="NCBI Taxonomy" id="2944933"/>
    <lineage>
        <taxon>Bacteria</taxon>
        <taxon>Pseudomonadati</taxon>
        <taxon>Pseudomonadota</taxon>
        <taxon>Gammaproteobacteria</taxon>
        <taxon>Cellvibrionales</taxon>
        <taxon>Microbulbiferaceae</taxon>
        <taxon>Microbulbifer</taxon>
    </lineage>
</organism>
<evidence type="ECO:0000313" key="3">
    <source>
        <dbReference type="Proteomes" id="UP001321520"/>
    </source>
</evidence>
<evidence type="ECO:0000313" key="2">
    <source>
        <dbReference type="EMBL" id="WKD49250.1"/>
    </source>
</evidence>
<dbReference type="PROSITE" id="PS51257">
    <property type="entry name" value="PROKAR_LIPOPROTEIN"/>
    <property type="match status" value="1"/>
</dbReference>
<dbReference type="InterPro" id="IPR011990">
    <property type="entry name" value="TPR-like_helical_dom_sf"/>
</dbReference>
<keyword evidence="3" id="KW-1185">Reference proteome</keyword>
<name>A0ABY9ED04_9GAMM</name>
<dbReference type="Gene3D" id="1.25.40.10">
    <property type="entry name" value="Tetratricopeptide repeat domain"/>
    <property type="match status" value="3"/>
</dbReference>
<accession>A0ABY9ED04</accession>
<gene>
    <name evidence="2" type="ORF">M8T91_15300</name>
</gene>
<dbReference type="SUPFAM" id="SSF81901">
    <property type="entry name" value="HCP-like"/>
    <property type="match status" value="3"/>
</dbReference>
<dbReference type="Pfam" id="PF08238">
    <property type="entry name" value="Sel1"/>
    <property type="match status" value="7"/>
</dbReference>
<reference evidence="2 3" key="1">
    <citation type="submission" date="2022-05" db="EMBL/GenBank/DDBJ databases">
        <title>Microbulbifer sp. nov., isolated from sponge.</title>
        <authorList>
            <person name="Gao L."/>
        </authorList>
    </citation>
    <scope>NUCLEOTIDE SEQUENCE [LARGE SCALE GENOMIC DNA]</scope>
    <source>
        <strain evidence="2 3">MI-G</strain>
    </source>
</reference>
<evidence type="ECO:0000256" key="1">
    <source>
        <dbReference type="SAM" id="SignalP"/>
    </source>
</evidence>
<sequence>MKKCLLILSALLLASCSTQTVTTALEDPLLSLTRQVAQSPDSVSFASYWEAYLESPQSLKTVTAQAQYLEAMASVESGKKTCEEINWQQITQQNTFSLLPHLSATECYETLGKTELALFHQNIFNFIATGILGKRSGDTYYSAYEIASWGDAEDLLTLSGYEIIDSYFEFAESRNGLYRIYNVRTQGNNKVAKIYFDNSRFLHRLLAVEHPFAGLSDALYREILQPLANSDYAARHAVGQVYHAEEEFQKAEQAYLDAIGMGSVTANISLGKLCLAGRSTRFSQSECAQLFVSASDLGLEEAKIVLAYMALTGLGIEADPTLAEQLLNSAAVSMPPGQAEYEMALLMASTEFTNSREKLAQDFRQLSASKGYPPAQLALALDRLSSDQKPLEDFEPFIQQAVDTNFPPAQFFYARYLLKQKGEHSVKTGLALLDKAASANFPPALNLRARIAEAGLFERKIDTAQALRDYEAAAVRWYPPAQLHMGILNSTGRLTATNHDIAYGWYALCAKANNLDCITNLGYATALGRGVEQNYPRAVEIYQYASAQGSARASYNLGQLYRLGQGVSRNLEQAIEYLTQAAEGGSTDAMNALGLVYLNSAPEFHSYSKALSWFERAAENNSRYGYFNQARMYEQGLGVENDPSRALAHYRKASDLGHDIASLKLAQAYSSGEAVDKDPKMAAHFFKLSAEQGNDGKIKRALEMCQESQNCIERNLDRIFNLLSSEE</sequence>
<dbReference type="RefSeq" id="WP_301415040.1">
    <property type="nucleotide sequence ID" value="NZ_CP098023.1"/>
</dbReference>
<evidence type="ECO:0008006" key="4">
    <source>
        <dbReference type="Google" id="ProtNLM"/>
    </source>
</evidence>
<proteinExistence type="predicted"/>
<protein>
    <recommendedName>
        <fullName evidence="4">Sel1 repeat family protein</fullName>
    </recommendedName>
</protein>
<dbReference type="PANTHER" id="PTHR11102:SF160">
    <property type="entry name" value="ERAD-ASSOCIATED E3 UBIQUITIN-PROTEIN LIGASE COMPONENT HRD3"/>
    <property type="match status" value="1"/>
</dbReference>
<dbReference type="EMBL" id="CP098023">
    <property type="protein sequence ID" value="WKD49250.1"/>
    <property type="molecule type" value="Genomic_DNA"/>
</dbReference>
<dbReference type="InterPro" id="IPR006597">
    <property type="entry name" value="Sel1-like"/>
</dbReference>
<dbReference type="PANTHER" id="PTHR11102">
    <property type="entry name" value="SEL-1-LIKE PROTEIN"/>
    <property type="match status" value="1"/>
</dbReference>